<dbReference type="OrthoDB" id="9986677at2759"/>
<keyword evidence="4 9" id="KW-0812">Transmembrane</keyword>
<dbReference type="GO" id="GO:0016020">
    <property type="term" value="C:membrane"/>
    <property type="evidence" value="ECO:0007669"/>
    <property type="project" value="UniProtKB-SubCell"/>
</dbReference>
<keyword evidence="7 9" id="KW-1133">Transmembrane helix</keyword>
<evidence type="ECO:0000256" key="4">
    <source>
        <dbReference type="ARBA" id="ARBA00022692"/>
    </source>
</evidence>
<feature type="transmembrane region" description="Helical" evidence="9">
    <location>
        <begin position="156"/>
        <end position="180"/>
    </location>
</feature>
<dbReference type="NCBIfam" id="TIGR00728">
    <property type="entry name" value="OPT_sfam"/>
    <property type="match status" value="1"/>
</dbReference>
<reference evidence="10 11" key="1">
    <citation type="submission" date="2016-03" db="EMBL/GenBank/DDBJ databases">
        <title>Comparative genomics of the ectomycorrhizal sister species Rhizopogon vinicolor and Rhizopogon vesiculosus (Basidiomycota: Boletales) reveals a divergence of the mating type B locus.</title>
        <authorList>
            <person name="Mujic A.B."/>
            <person name="Kuo A."/>
            <person name="Tritt A."/>
            <person name="Lipzen A."/>
            <person name="Chen C."/>
            <person name="Johnson J."/>
            <person name="Sharma A."/>
            <person name="Barry K."/>
            <person name="Grigoriev I.V."/>
            <person name="Spatafora J.W."/>
        </authorList>
    </citation>
    <scope>NUCLEOTIDE SEQUENCE [LARGE SCALE GENOMIC DNA]</scope>
    <source>
        <strain evidence="10 11">AM-OR11-056</strain>
    </source>
</reference>
<evidence type="ECO:0000256" key="7">
    <source>
        <dbReference type="ARBA" id="ARBA00022989"/>
    </source>
</evidence>
<feature type="transmembrane region" description="Helical" evidence="9">
    <location>
        <begin position="52"/>
        <end position="75"/>
    </location>
</feature>
<gene>
    <name evidence="10" type="ORF">AZE42_11542</name>
</gene>
<evidence type="ECO:0000256" key="8">
    <source>
        <dbReference type="ARBA" id="ARBA00023136"/>
    </source>
</evidence>
<protein>
    <recommendedName>
        <fullName evidence="12">OPT superfamily oligopeptide transporter</fullName>
    </recommendedName>
</protein>
<name>A0A1J8PIE8_9AGAM</name>
<evidence type="ECO:0008006" key="12">
    <source>
        <dbReference type="Google" id="ProtNLM"/>
    </source>
</evidence>
<dbReference type="EMBL" id="LVVM01006058">
    <property type="protein sequence ID" value="OJA09006.1"/>
    <property type="molecule type" value="Genomic_DNA"/>
</dbReference>
<evidence type="ECO:0000256" key="6">
    <source>
        <dbReference type="ARBA" id="ARBA00022927"/>
    </source>
</evidence>
<evidence type="ECO:0000256" key="9">
    <source>
        <dbReference type="SAM" id="Phobius"/>
    </source>
</evidence>
<dbReference type="STRING" id="180088.A0A1J8PIE8"/>
<dbReference type="InterPro" id="IPR004648">
    <property type="entry name" value="Oligpept_transpt"/>
</dbReference>
<feature type="transmembrane region" description="Helical" evidence="9">
    <location>
        <begin position="214"/>
        <end position="232"/>
    </location>
</feature>
<accession>A0A1J8PIE8</accession>
<feature type="transmembrane region" description="Helical" evidence="9">
    <location>
        <begin position="123"/>
        <end position="144"/>
    </location>
</feature>
<dbReference type="PANTHER" id="PTHR22601">
    <property type="entry name" value="ISP4 LIKE PROTEIN"/>
    <property type="match status" value="1"/>
</dbReference>
<evidence type="ECO:0000256" key="5">
    <source>
        <dbReference type="ARBA" id="ARBA00022856"/>
    </source>
</evidence>
<proteinExistence type="inferred from homology"/>
<dbReference type="AlphaFoldDB" id="A0A1J8PIE8"/>
<evidence type="ECO:0000256" key="3">
    <source>
        <dbReference type="ARBA" id="ARBA00022448"/>
    </source>
</evidence>
<dbReference type="GO" id="GO:0035673">
    <property type="term" value="F:oligopeptide transmembrane transporter activity"/>
    <property type="evidence" value="ECO:0007669"/>
    <property type="project" value="InterPro"/>
</dbReference>
<dbReference type="GO" id="GO:0015031">
    <property type="term" value="P:protein transport"/>
    <property type="evidence" value="ECO:0007669"/>
    <property type="project" value="UniProtKB-KW"/>
</dbReference>
<comment type="caution">
    <text evidence="10">The sequence shown here is derived from an EMBL/GenBank/DDBJ whole genome shotgun (WGS) entry which is preliminary data.</text>
</comment>
<feature type="transmembrane region" description="Helical" evidence="9">
    <location>
        <begin position="290"/>
        <end position="310"/>
    </location>
</feature>
<evidence type="ECO:0000256" key="2">
    <source>
        <dbReference type="ARBA" id="ARBA00008807"/>
    </source>
</evidence>
<dbReference type="InterPro" id="IPR004813">
    <property type="entry name" value="OPT"/>
</dbReference>
<comment type="similarity">
    <text evidence="2">Belongs to the oligopeptide OPT transporter family.</text>
</comment>
<evidence type="ECO:0000313" key="11">
    <source>
        <dbReference type="Proteomes" id="UP000183567"/>
    </source>
</evidence>
<comment type="subcellular location">
    <subcellularLocation>
        <location evidence="1">Membrane</location>
        <topology evidence="1">Multi-pass membrane protein</topology>
    </subcellularLocation>
</comment>
<keyword evidence="8 9" id="KW-0472">Membrane</keyword>
<keyword evidence="3" id="KW-0813">Transport</keyword>
<evidence type="ECO:0000256" key="1">
    <source>
        <dbReference type="ARBA" id="ARBA00004141"/>
    </source>
</evidence>
<dbReference type="Pfam" id="PF03169">
    <property type="entry name" value="OPT"/>
    <property type="match status" value="1"/>
</dbReference>
<organism evidence="10 11">
    <name type="scientific">Rhizopogon vesiculosus</name>
    <dbReference type="NCBI Taxonomy" id="180088"/>
    <lineage>
        <taxon>Eukaryota</taxon>
        <taxon>Fungi</taxon>
        <taxon>Dikarya</taxon>
        <taxon>Basidiomycota</taxon>
        <taxon>Agaricomycotina</taxon>
        <taxon>Agaricomycetes</taxon>
        <taxon>Agaricomycetidae</taxon>
        <taxon>Boletales</taxon>
        <taxon>Suillineae</taxon>
        <taxon>Rhizopogonaceae</taxon>
        <taxon>Rhizopogon</taxon>
    </lineage>
</organism>
<keyword evidence="11" id="KW-1185">Reference proteome</keyword>
<feature type="transmembrane region" description="Helical" evidence="9">
    <location>
        <begin position="82"/>
        <end position="103"/>
    </location>
</feature>
<evidence type="ECO:0000313" key="10">
    <source>
        <dbReference type="EMBL" id="OJA09006.1"/>
    </source>
</evidence>
<keyword evidence="6" id="KW-0653">Protein transport</keyword>
<sequence>MRALPGKESFDGEGDVETAVEDLDSEKAVLSTEREIATHIISVDDDPTLNPWTFRAFFIGLGLSTFGGVLAEIYYFKPQTVLVSLMFLAVISYVLGVFMETCIPRRGLLRYLNPGPFNKKENTFAVIMASAAANSALGTEVLAVQRLYYNITPNPAASIFLLFSSQLIGYGIGGMMRGILLYPSKMLYPSVLPLVSMLDALYKGGMVAQQKLRLFYIVFSIIFVWEIFPEWIFPLLTGLSVFCLAAPNNAAVSRVFGGSNGNEGLGLLSICFDWQYISGTMNPMVIPLKAQVSVLLGCASCMVVFVAVYYNNIWKAQNFPFIAQLLFYENGTQYNQTLILNSNYEVDPTLLAEQGLPYYAGTWVIWVVFVAVYYNNIWKAQNFPFIAQLLFYENGTQYNQTLILNSNYEVDHTLLAEQGLPYYAGTWVIQLLGSNLASLSHFDGETSEINCLKSQSLSATFTHLLLWNRDDLCSAWGWMTLSSLEQWWANFEWKVWQADGMRKQDIDDENIDSHYKLMLKV</sequence>
<keyword evidence="5" id="KW-0571">Peptide transport</keyword>
<dbReference type="Proteomes" id="UP000183567">
    <property type="component" value="Unassembled WGS sequence"/>
</dbReference>
<feature type="non-terminal residue" evidence="10">
    <location>
        <position position="521"/>
    </location>
</feature>
<feature type="transmembrane region" description="Helical" evidence="9">
    <location>
        <begin position="356"/>
        <end position="374"/>
    </location>
</feature>